<proteinExistence type="predicted"/>
<name>A0A834F8Q1_ORYME</name>
<sequence length="191" mass="20965">MVLHMNVFIIQIHPFSGKILERVCFCFCIPGLALEALQVPDLDLTRGLAPDPAPGLERAPLHGRGPDRLPPHPRGDRSAVAPGPRPAGEKGGALDPIRPKGAAAIHPDHPILAPVQKRNKFLAAFYKPEKQSGWKCMLCCKDNNRVPSEILYKVLPPSRNRGNFIFLLIIIIRISPDSDHTSQVFVSIGVQ</sequence>
<accession>A0A834F8Q1</accession>
<evidence type="ECO:0000256" key="1">
    <source>
        <dbReference type="SAM" id="MobiDB-lite"/>
    </source>
</evidence>
<dbReference type="AlphaFoldDB" id="A0A834F8Q1"/>
<feature type="region of interest" description="Disordered" evidence="1">
    <location>
        <begin position="50"/>
        <end position="99"/>
    </location>
</feature>
<evidence type="ECO:0000313" key="3">
    <source>
        <dbReference type="Proteomes" id="UP000646548"/>
    </source>
</evidence>
<protein>
    <submittedName>
        <fullName evidence="2">Uncharacterized protein</fullName>
    </submittedName>
</protein>
<comment type="caution">
    <text evidence="2">The sequence shown here is derived from an EMBL/GenBank/DDBJ whole genome shotgun (WGS) entry which is preliminary data.</text>
</comment>
<gene>
    <name evidence="2" type="ORF">FQA47_019280</name>
</gene>
<feature type="compositionally biased region" description="Basic and acidic residues" evidence="1">
    <location>
        <begin position="64"/>
        <end position="77"/>
    </location>
</feature>
<dbReference type="Proteomes" id="UP000646548">
    <property type="component" value="Unassembled WGS sequence"/>
</dbReference>
<reference evidence="2" key="1">
    <citation type="journal article" name="BMC Genomics">
        <title>Long-read sequencing and de novo genome assembly of marine medaka (Oryzias melastigma).</title>
        <authorList>
            <person name="Liang P."/>
            <person name="Saqib H.S.A."/>
            <person name="Ni X."/>
            <person name="Shen Y."/>
        </authorList>
    </citation>
    <scope>NUCLEOTIDE SEQUENCE</scope>
    <source>
        <strain evidence="2">Bigg-433</strain>
    </source>
</reference>
<evidence type="ECO:0000313" key="2">
    <source>
        <dbReference type="EMBL" id="KAF6725129.1"/>
    </source>
</evidence>
<dbReference type="EMBL" id="WKFB01000372">
    <property type="protein sequence ID" value="KAF6725129.1"/>
    <property type="molecule type" value="Genomic_DNA"/>
</dbReference>
<organism evidence="2 3">
    <name type="scientific">Oryzias melastigma</name>
    <name type="common">Marine medaka</name>
    <dbReference type="NCBI Taxonomy" id="30732"/>
    <lineage>
        <taxon>Eukaryota</taxon>
        <taxon>Metazoa</taxon>
        <taxon>Chordata</taxon>
        <taxon>Craniata</taxon>
        <taxon>Vertebrata</taxon>
        <taxon>Euteleostomi</taxon>
        <taxon>Actinopterygii</taxon>
        <taxon>Neopterygii</taxon>
        <taxon>Teleostei</taxon>
        <taxon>Neoteleostei</taxon>
        <taxon>Acanthomorphata</taxon>
        <taxon>Ovalentaria</taxon>
        <taxon>Atherinomorphae</taxon>
        <taxon>Beloniformes</taxon>
        <taxon>Adrianichthyidae</taxon>
        <taxon>Oryziinae</taxon>
        <taxon>Oryzias</taxon>
    </lineage>
</organism>